<dbReference type="InterPro" id="IPR001841">
    <property type="entry name" value="Znf_RING"/>
</dbReference>
<feature type="domain" description="RING-type" evidence="12">
    <location>
        <begin position="214"/>
        <end position="267"/>
    </location>
</feature>
<dbReference type="GO" id="GO:0000122">
    <property type="term" value="P:negative regulation of transcription by RNA polymerase II"/>
    <property type="evidence" value="ECO:0007669"/>
    <property type="project" value="TreeGrafter"/>
</dbReference>
<dbReference type="Proteomes" id="UP000183971">
    <property type="component" value="Unassembled WGS sequence"/>
</dbReference>
<keyword evidence="9" id="KW-0539">Nucleus</keyword>
<dbReference type="PROSITE" id="PS51061">
    <property type="entry name" value="R3H"/>
    <property type="match status" value="1"/>
</dbReference>
<feature type="compositionally biased region" description="Basic and acidic residues" evidence="11">
    <location>
        <begin position="182"/>
        <end position="191"/>
    </location>
</feature>
<evidence type="ECO:0000256" key="10">
    <source>
        <dbReference type="PROSITE-ProRule" id="PRU00175"/>
    </source>
</evidence>
<dbReference type="InterPro" id="IPR034078">
    <property type="entry name" value="NFX1_fam"/>
</dbReference>
<dbReference type="GO" id="GO:0005634">
    <property type="term" value="C:nucleus"/>
    <property type="evidence" value="ECO:0007669"/>
    <property type="project" value="UniProtKB-SubCell"/>
</dbReference>
<evidence type="ECO:0000313" key="15">
    <source>
        <dbReference type="Proteomes" id="UP000183971"/>
    </source>
</evidence>
<evidence type="ECO:0000313" key="14">
    <source>
        <dbReference type="EMBL" id="CZR39639.1"/>
    </source>
</evidence>
<feature type="compositionally biased region" description="Basic residues" evidence="11">
    <location>
        <begin position="39"/>
        <end position="50"/>
    </location>
</feature>
<comment type="subcellular location">
    <subcellularLocation>
        <location evidence="1">Nucleus</location>
    </subcellularLocation>
</comment>
<dbReference type="GO" id="GO:0008270">
    <property type="term" value="F:zinc ion binding"/>
    <property type="evidence" value="ECO:0007669"/>
    <property type="project" value="UniProtKB-KW"/>
</dbReference>
<evidence type="ECO:0000256" key="9">
    <source>
        <dbReference type="ARBA" id="ARBA00023242"/>
    </source>
</evidence>
<evidence type="ECO:0000256" key="1">
    <source>
        <dbReference type="ARBA" id="ARBA00004123"/>
    </source>
</evidence>
<feature type="region of interest" description="Disordered" evidence="11">
    <location>
        <begin position="1"/>
        <end position="127"/>
    </location>
</feature>
<evidence type="ECO:0000256" key="3">
    <source>
        <dbReference type="ARBA" id="ARBA00022723"/>
    </source>
</evidence>
<dbReference type="InterPro" id="IPR036867">
    <property type="entry name" value="R3H_dom_sf"/>
</dbReference>
<dbReference type="GO" id="GO:0000977">
    <property type="term" value="F:RNA polymerase II transcription regulatory region sequence-specific DNA binding"/>
    <property type="evidence" value="ECO:0007669"/>
    <property type="project" value="TreeGrafter"/>
</dbReference>
<dbReference type="SUPFAM" id="SSF82708">
    <property type="entry name" value="R3H domain"/>
    <property type="match status" value="1"/>
</dbReference>
<feature type="compositionally biased region" description="Low complexity" evidence="11">
    <location>
        <begin position="71"/>
        <end position="90"/>
    </location>
</feature>
<keyword evidence="5 10" id="KW-0863">Zinc-finger</keyword>
<dbReference type="PROSITE" id="PS50089">
    <property type="entry name" value="ZF_RING_2"/>
    <property type="match status" value="1"/>
</dbReference>
<reference evidence="15" key="1">
    <citation type="journal article" date="2016" name="Genome Biol. Evol.">
        <title>Comparative 'omics' of the Fusarium fujikuroi species complex highlights differences in genetic potential and metabolite synthesis.</title>
        <authorList>
            <person name="Niehaus E.-M."/>
            <person name="Muensterkoetter M."/>
            <person name="Proctor R.H."/>
            <person name="Brown D.W."/>
            <person name="Sharon A."/>
            <person name="Idan Y."/>
            <person name="Oren-Young L."/>
            <person name="Sieber C.M."/>
            <person name="Novak O."/>
            <person name="Pencik A."/>
            <person name="Tarkowska D."/>
            <person name="Hromadova K."/>
            <person name="Freeman S."/>
            <person name="Maymon M."/>
            <person name="Elazar M."/>
            <person name="Youssef S.A."/>
            <person name="El-Shabrawy E.S.M."/>
            <person name="Shalaby A.B.A."/>
            <person name="Houterman P."/>
            <person name="Brock N.L."/>
            <person name="Burkhardt I."/>
            <person name="Tsavkelova E.A."/>
            <person name="Dickschat J.S."/>
            <person name="Galuszka P."/>
            <person name="Gueldener U."/>
            <person name="Tudzynski B."/>
        </authorList>
    </citation>
    <scope>NUCLEOTIDE SEQUENCE [LARGE SCALE GENOMIC DNA]</scope>
    <source>
        <strain evidence="15">ET1</strain>
    </source>
</reference>
<feature type="domain" description="R3H" evidence="13">
    <location>
        <begin position="850"/>
        <end position="913"/>
    </location>
</feature>
<dbReference type="Pfam" id="PF01422">
    <property type="entry name" value="zf-NF-X1"/>
    <property type="match status" value="7"/>
</dbReference>
<feature type="compositionally biased region" description="Polar residues" evidence="11">
    <location>
        <begin position="9"/>
        <end position="19"/>
    </location>
</feature>
<dbReference type="Pfam" id="PF01424">
    <property type="entry name" value="R3H"/>
    <property type="match status" value="1"/>
</dbReference>
<dbReference type="GeneID" id="42049420"/>
<dbReference type="RefSeq" id="XP_031080232.1">
    <property type="nucleotide sequence ID" value="XM_031230057.1"/>
</dbReference>
<dbReference type="AlphaFoldDB" id="A0A1L7VG66"/>
<dbReference type="GO" id="GO:0000981">
    <property type="term" value="F:DNA-binding transcription factor activity, RNA polymerase II-specific"/>
    <property type="evidence" value="ECO:0007669"/>
    <property type="project" value="TreeGrafter"/>
</dbReference>
<protein>
    <submittedName>
        <fullName evidence="14">Related to cysteine-rich protein NFX-1</fullName>
    </submittedName>
</protein>
<sequence>MAEQETSRTSHQARNNAPNRSQSEGQGSASRSRGGSGGGRRRGRGGRNRGQRQDDSAQVPEGRGNAPQTGPADATIATPTIAAPESSGSSRGRRNRRGNRGGSREQGNQGRGVFSMGTQRTFGGRLTTTEQPTEIAQDASLSADAPEFVPGQPVSQRSAQQHPSSAPQPTGQGRLRNRTRNRKQDRPRQEVPKSTASELWQRIQEDIANWNYECRICTEEVTRKTEVWSCTTCWTVVHLECAHQWWDTSMKVNEESGDKSWRCPGCNSTLIEGPGDSSCWCGKETQPSRNSILPPHSCGQTCSKPRSTCSHPCTLQCHPGPCPPCTVLSPPEPCYCGKHSQRKNCRDTDYHNGWSCRERCGDFLPCGQHECPQTCHPGVCGTCEVPVEAKCYCGRVQKEMLCSKQEDICDSFDLASSSWFEGSFSCESACGRTFDCGVHRCQISCHSQEEVSAHCPFSPDVVTHCPCGKTPLKELMEEPRQTCENNVPHCERVCEKKQECGHLCQSLCHTGECDPCTQTMEIDCRCGRVTGETICHEGNVQHPLCFKICQATRNCGRHRCGEHCCPGEKKASQRIAQQKKQRLGPDLLPVEAEHICVAVCGRPLKCGSHFCEQLCHRGACQSCPEAIWEEVSCNCGQTVLHPPQPCGTRQPSCTNQCQRQTACGHPSVDHQCHPDDVSCPPCTYLVQKQCICGKTTFHNKPCHLQEAHCGEQCGQKLSCGLHTCKKLCHRPGECGDAQNGCEQICGKPKLLCNHPCQSVCHGQTPCKESTACQVKMSTSCACGNHKQSFKCLASTSNPTPSRPDIRCDEECERLDRNRRLAAALNIDPASHTNDHIPFSDNTLKLYKQMPSWGDAQESQFRVFAANKDEVRLRYEPMKNQSRQFLHLLAEDFGFESKSEDYDIHRSVLVWKSDKFVSAPTKTLAQCVKIRATQAAEAAAAAAIRPPSPPILETEPFNALVLTEPRFGLTIEEVNAALEPDLTPMQGFRFKVDFLNEEVLIKASVSYSAFLTPAPMEKSLEILKPRIEQTIRREKLAESVLLCHSDANGAISRREVTLRAGTGGWSAVAGRAASRPMSSSSTPAPEEAKPGRKLLLGLKKKRPQQPEGGKVWAALDGDVEC</sequence>
<dbReference type="Gene3D" id="3.30.1370.50">
    <property type="entry name" value="R3H-like domain"/>
    <property type="match status" value="1"/>
</dbReference>
<keyword evidence="8" id="KW-0804">Transcription</keyword>
<dbReference type="SMART" id="SM00438">
    <property type="entry name" value="ZnF_NFX"/>
    <property type="match status" value="8"/>
</dbReference>
<name>A0A1L7VG66_FUSPR</name>
<feature type="compositionally biased region" description="Polar residues" evidence="11">
    <location>
        <begin position="116"/>
        <end position="127"/>
    </location>
</feature>
<evidence type="ECO:0000256" key="11">
    <source>
        <dbReference type="SAM" id="MobiDB-lite"/>
    </source>
</evidence>
<evidence type="ECO:0000256" key="7">
    <source>
        <dbReference type="ARBA" id="ARBA00023015"/>
    </source>
</evidence>
<keyword evidence="6" id="KW-0862">Zinc</keyword>
<dbReference type="InterPro" id="IPR001374">
    <property type="entry name" value="R3H_dom"/>
</dbReference>
<evidence type="ECO:0000256" key="2">
    <source>
        <dbReference type="ARBA" id="ARBA00007269"/>
    </source>
</evidence>
<dbReference type="InterPro" id="IPR000967">
    <property type="entry name" value="Znf_NFX1"/>
</dbReference>
<keyword evidence="7" id="KW-0805">Transcription regulation</keyword>
<evidence type="ECO:0000259" key="12">
    <source>
        <dbReference type="PROSITE" id="PS50089"/>
    </source>
</evidence>
<gene>
    <name evidence="14" type="ORF">FPRO_04536</name>
</gene>
<comment type="caution">
    <text evidence="14">The sequence shown here is derived from an EMBL/GenBank/DDBJ whole genome shotgun (WGS) entry which is preliminary data.</text>
</comment>
<dbReference type="CDD" id="cd06008">
    <property type="entry name" value="NF-X1-zinc-finger"/>
    <property type="match status" value="5"/>
</dbReference>
<evidence type="ECO:0000256" key="4">
    <source>
        <dbReference type="ARBA" id="ARBA00022737"/>
    </source>
</evidence>
<keyword evidence="15" id="KW-1185">Reference proteome</keyword>
<evidence type="ECO:0000256" key="8">
    <source>
        <dbReference type="ARBA" id="ARBA00023163"/>
    </source>
</evidence>
<feature type="region of interest" description="Disordered" evidence="11">
    <location>
        <begin position="145"/>
        <end position="197"/>
    </location>
</feature>
<evidence type="ECO:0000256" key="5">
    <source>
        <dbReference type="ARBA" id="ARBA00022771"/>
    </source>
</evidence>
<organism evidence="14 15">
    <name type="scientific">Fusarium proliferatum (strain ET1)</name>
    <name type="common">Orchid endophyte fungus</name>
    <dbReference type="NCBI Taxonomy" id="1227346"/>
    <lineage>
        <taxon>Eukaryota</taxon>
        <taxon>Fungi</taxon>
        <taxon>Dikarya</taxon>
        <taxon>Ascomycota</taxon>
        <taxon>Pezizomycotina</taxon>
        <taxon>Sordariomycetes</taxon>
        <taxon>Hypocreomycetidae</taxon>
        <taxon>Hypocreales</taxon>
        <taxon>Nectriaceae</taxon>
        <taxon>Fusarium</taxon>
        <taxon>Fusarium fujikuroi species complex</taxon>
    </lineage>
</organism>
<keyword evidence="4" id="KW-0677">Repeat</keyword>
<keyword evidence="3" id="KW-0479">Metal-binding</keyword>
<dbReference type="VEuPathDB" id="FungiDB:FPRO_04536"/>
<dbReference type="PANTHER" id="PTHR12360">
    <property type="entry name" value="NUCLEAR TRANSCRIPTION FACTOR, X-BOX BINDING 1 NFX1"/>
    <property type="match status" value="1"/>
</dbReference>
<evidence type="ECO:0000259" key="13">
    <source>
        <dbReference type="PROSITE" id="PS51061"/>
    </source>
</evidence>
<dbReference type="EMBL" id="FJOF01000004">
    <property type="protein sequence ID" value="CZR39639.1"/>
    <property type="molecule type" value="Genomic_DNA"/>
</dbReference>
<proteinExistence type="inferred from homology"/>
<evidence type="ECO:0000256" key="6">
    <source>
        <dbReference type="ARBA" id="ARBA00022833"/>
    </source>
</evidence>
<accession>A0A1L7VG66</accession>
<dbReference type="SUPFAM" id="SSF57850">
    <property type="entry name" value="RING/U-box"/>
    <property type="match status" value="1"/>
</dbReference>
<feature type="compositionally biased region" description="Polar residues" evidence="11">
    <location>
        <begin position="153"/>
        <end position="171"/>
    </location>
</feature>
<feature type="compositionally biased region" description="Low complexity" evidence="11">
    <location>
        <begin position="20"/>
        <end position="33"/>
    </location>
</feature>
<feature type="region of interest" description="Disordered" evidence="11">
    <location>
        <begin position="1068"/>
        <end position="1120"/>
    </location>
</feature>
<comment type="similarity">
    <text evidence="2">Belongs to the NFX1 family.</text>
</comment>
<dbReference type="PANTHER" id="PTHR12360:SF12">
    <property type="entry name" value="TRANSCRIPTIONAL REPRESSOR NF-X1"/>
    <property type="match status" value="1"/>
</dbReference>